<gene>
    <name evidence="1" type="ORF">G3M58_53390</name>
</gene>
<evidence type="ECO:0000313" key="1">
    <source>
        <dbReference type="EMBL" id="NEE15244.1"/>
    </source>
</evidence>
<organism evidence="1">
    <name type="scientific">Streptomyces sp. SID7499</name>
    <dbReference type="NCBI Taxonomy" id="2706086"/>
    <lineage>
        <taxon>Bacteria</taxon>
        <taxon>Bacillati</taxon>
        <taxon>Actinomycetota</taxon>
        <taxon>Actinomycetes</taxon>
        <taxon>Kitasatosporales</taxon>
        <taxon>Streptomycetaceae</taxon>
        <taxon>Streptomyces</taxon>
    </lineage>
</organism>
<feature type="non-terminal residue" evidence="1">
    <location>
        <position position="93"/>
    </location>
</feature>
<comment type="caution">
    <text evidence="1">The sequence shown here is derived from an EMBL/GenBank/DDBJ whole genome shotgun (WGS) entry which is preliminary data.</text>
</comment>
<dbReference type="EMBL" id="JAAGMN010005515">
    <property type="protein sequence ID" value="NEE15244.1"/>
    <property type="molecule type" value="Genomic_DNA"/>
</dbReference>
<sequence length="93" mass="9633">AFAYEFMGELPRTADVRPDGSAEISFVPKKSGRQVLSVQAQDRAGNRGPRTSYTFLIGEGPAPVAHWKLADAAGSRTAAAENGTAARAGAGVT</sequence>
<proteinExistence type="predicted"/>
<reference evidence="1" key="1">
    <citation type="submission" date="2020-01" db="EMBL/GenBank/DDBJ databases">
        <title>Insect and environment-associated Actinomycetes.</title>
        <authorList>
            <person name="Currrie C."/>
            <person name="Chevrette M."/>
            <person name="Carlson C."/>
            <person name="Stubbendieck R."/>
            <person name="Wendt-Pienkowski E."/>
        </authorList>
    </citation>
    <scope>NUCLEOTIDE SEQUENCE</scope>
    <source>
        <strain evidence="1">SID7499</strain>
    </source>
</reference>
<feature type="non-terminal residue" evidence="1">
    <location>
        <position position="1"/>
    </location>
</feature>
<accession>A0A6G3XC47</accession>
<protein>
    <submittedName>
        <fullName evidence="1">LamG domain-containing protein</fullName>
    </submittedName>
</protein>
<name>A0A6G3XC47_9ACTN</name>
<dbReference type="AlphaFoldDB" id="A0A6G3XC47"/>